<organism evidence="2 3">
    <name type="scientific">Kipferlia bialata</name>
    <dbReference type="NCBI Taxonomy" id="797122"/>
    <lineage>
        <taxon>Eukaryota</taxon>
        <taxon>Metamonada</taxon>
        <taxon>Carpediemonas-like organisms</taxon>
        <taxon>Kipferlia</taxon>
    </lineage>
</organism>
<comment type="caution">
    <text evidence="2">The sequence shown here is derived from an EMBL/GenBank/DDBJ whole genome shotgun (WGS) entry which is preliminary data.</text>
</comment>
<feature type="transmembrane region" description="Helical" evidence="1">
    <location>
        <begin position="6"/>
        <end position="30"/>
    </location>
</feature>
<protein>
    <submittedName>
        <fullName evidence="2">Uncharacterized protein</fullName>
    </submittedName>
</protein>
<keyword evidence="1" id="KW-0812">Transmembrane</keyword>
<keyword evidence="3" id="KW-1185">Reference proteome</keyword>
<sequence length="57" mass="6615">MSERQANLLSSVGMCFHEGVLLFALGAWLYRYHMDSERWDCEHIFPPGKYGQDYDGS</sequence>
<reference evidence="2 3" key="1">
    <citation type="journal article" date="2018" name="PLoS ONE">
        <title>The draft genome of Kipferlia bialata reveals reductive genome evolution in fornicate parasites.</title>
        <authorList>
            <person name="Tanifuji G."/>
            <person name="Takabayashi S."/>
            <person name="Kume K."/>
            <person name="Takagi M."/>
            <person name="Nakayama T."/>
            <person name="Kamikawa R."/>
            <person name="Inagaki Y."/>
            <person name="Hashimoto T."/>
        </authorList>
    </citation>
    <scope>NUCLEOTIDE SEQUENCE [LARGE SCALE GENOMIC DNA]</scope>
    <source>
        <strain evidence="2">NY0173</strain>
    </source>
</reference>
<accession>A0A9K3D848</accession>
<keyword evidence="1" id="KW-1133">Transmembrane helix</keyword>
<feature type="non-terminal residue" evidence="2">
    <location>
        <position position="1"/>
    </location>
</feature>
<name>A0A9K3D848_9EUKA</name>
<dbReference type="EMBL" id="BDIP01005852">
    <property type="protein sequence ID" value="GIQ90170.1"/>
    <property type="molecule type" value="Genomic_DNA"/>
</dbReference>
<dbReference type="AlphaFoldDB" id="A0A9K3D848"/>
<keyword evidence="1" id="KW-0472">Membrane</keyword>
<proteinExistence type="predicted"/>
<dbReference type="Proteomes" id="UP000265618">
    <property type="component" value="Unassembled WGS sequence"/>
</dbReference>
<gene>
    <name evidence="2" type="ORF">KIPB_012861</name>
</gene>
<evidence type="ECO:0000313" key="3">
    <source>
        <dbReference type="Proteomes" id="UP000265618"/>
    </source>
</evidence>
<evidence type="ECO:0000313" key="2">
    <source>
        <dbReference type="EMBL" id="GIQ90170.1"/>
    </source>
</evidence>
<evidence type="ECO:0000256" key="1">
    <source>
        <dbReference type="SAM" id="Phobius"/>
    </source>
</evidence>